<gene>
    <name evidence="2" type="ORF">CAPTEDRAFT_217335</name>
</gene>
<dbReference type="PANTHER" id="PTHR12461">
    <property type="entry name" value="HYPOXIA-INDUCIBLE FACTOR 1 ALPHA INHIBITOR-RELATED"/>
    <property type="match status" value="1"/>
</dbReference>
<evidence type="ECO:0000313" key="2">
    <source>
        <dbReference type="EMBL" id="ELT87794.1"/>
    </source>
</evidence>
<reference evidence="4" key="1">
    <citation type="submission" date="2012-12" db="EMBL/GenBank/DDBJ databases">
        <authorList>
            <person name="Hellsten U."/>
            <person name="Grimwood J."/>
            <person name="Chapman J.A."/>
            <person name="Shapiro H."/>
            <person name="Aerts A."/>
            <person name="Otillar R.P."/>
            <person name="Terry A.Y."/>
            <person name="Boore J.L."/>
            <person name="Simakov O."/>
            <person name="Marletaz F."/>
            <person name="Cho S.-J."/>
            <person name="Edsinger-Gonzales E."/>
            <person name="Havlak P."/>
            <person name="Kuo D.-H."/>
            <person name="Larsson T."/>
            <person name="Lv J."/>
            <person name="Arendt D."/>
            <person name="Savage R."/>
            <person name="Osoegawa K."/>
            <person name="de Jong P."/>
            <person name="Lindberg D.R."/>
            <person name="Seaver E.C."/>
            <person name="Weisblat D.A."/>
            <person name="Putnam N.H."/>
            <person name="Grigoriev I.V."/>
            <person name="Rokhsar D.S."/>
        </authorList>
    </citation>
    <scope>NUCLEOTIDE SEQUENCE</scope>
    <source>
        <strain evidence="4">I ESC-2004</strain>
    </source>
</reference>
<reference evidence="3" key="3">
    <citation type="submission" date="2015-06" db="UniProtKB">
        <authorList>
            <consortium name="EnsemblMetazoa"/>
        </authorList>
    </citation>
    <scope>IDENTIFICATION</scope>
</reference>
<dbReference type="EnsemblMetazoa" id="CapteT217335">
    <property type="protein sequence ID" value="CapteP217335"/>
    <property type="gene ID" value="CapteG217335"/>
</dbReference>
<dbReference type="STRING" id="283909.R7T9W1"/>
<dbReference type="Proteomes" id="UP000014760">
    <property type="component" value="Unassembled WGS sequence"/>
</dbReference>
<dbReference type="InterPro" id="IPR041667">
    <property type="entry name" value="Cupin_8"/>
</dbReference>
<dbReference type="PANTHER" id="PTHR12461:SF104">
    <property type="entry name" value="TRNA WYBUTOSINE-SYNTHESIZING PROTEIN 5"/>
    <property type="match status" value="1"/>
</dbReference>
<dbReference type="HOGENOM" id="CLU_144875_0_0_1"/>
<accession>R7T9W1</accession>
<evidence type="ECO:0000313" key="3">
    <source>
        <dbReference type="EnsemblMetazoa" id="CapteP217335"/>
    </source>
</evidence>
<dbReference type="AlphaFoldDB" id="R7T9W1"/>
<keyword evidence="4" id="KW-1185">Reference proteome</keyword>
<dbReference type="SUPFAM" id="SSF51197">
    <property type="entry name" value="Clavaminate synthase-like"/>
    <property type="match status" value="1"/>
</dbReference>
<organism evidence="2">
    <name type="scientific">Capitella teleta</name>
    <name type="common">Polychaete worm</name>
    <dbReference type="NCBI Taxonomy" id="283909"/>
    <lineage>
        <taxon>Eukaryota</taxon>
        <taxon>Metazoa</taxon>
        <taxon>Spiralia</taxon>
        <taxon>Lophotrochozoa</taxon>
        <taxon>Annelida</taxon>
        <taxon>Polychaeta</taxon>
        <taxon>Sedentaria</taxon>
        <taxon>Scolecida</taxon>
        <taxon>Capitellidae</taxon>
        <taxon>Capitella</taxon>
    </lineage>
</organism>
<protein>
    <recommendedName>
        <fullName evidence="1">JmjC domain-containing protein</fullName>
    </recommendedName>
</protein>
<reference evidence="2 4" key="2">
    <citation type="journal article" date="2013" name="Nature">
        <title>Insights into bilaterian evolution from three spiralian genomes.</title>
        <authorList>
            <person name="Simakov O."/>
            <person name="Marletaz F."/>
            <person name="Cho S.J."/>
            <person name="Edsinger-Gonzales E."/>
            <person name="Havlak P."/>
            <person name="Hellsten U."/>
            <person name="Kuo D.H."/>
            <person name="Larsson T."/>
            <person name="Lv J."/>
            <person name="Arendt D."/>
            <person name="Savage R."/>
            <person name="Osoegawa K."/>
            <person name="de Jong P."/>
            <person name="Grimwood J."/>
            <person name="Chapman J.A."/>
            <person name="Shapiro H."/>
            <person name="Aerts A."/>
            <person name="Otillar R.P."/>
            <person name="Terry A.Y."/>
            <person name="Boore J.L."/>
            <person name="Grigoriev I.V."/>
            <person name="Lindberg D.R."/>
            <person name="Seaver E.C."/>
            <person name="Weisblat D.A."/>
            <person name="Putnam N.H."/>
            <person name="Rokhsar D.S."/>
        </authorList>
    </citation>
    <scope>NUCLEOTIDE SEQUENCE</scope>
    <source>
        <strain evidence="2 4">I ESC-2004</strain>
    </source>
</reference>
<sequence>MGVSCVQRKSFVRGDKSQVLDIDNPDLNKFPEFAKATAYECFLEAGDILFIPAFWFHNVINEEGGVAVNAFWQHLDASAYDAKDPYGNKDLAVGARVLQSLDRALKILDELPQQYRDFYGRRMILRIQEKALSTDQVT</sequence>
<evidence type="ECO:0000259" key="1">
    <source>
        <dbReference type="PROSITE" id="PS51184"/>
    </source>
</evidence>
<dbReference type="InterPro" id="IPR003347">
    <property type="entry name" value="JmjC_dom"/>
</dbReference>
<feature type="domain" description="JmjC" evidence="1">
    <location>
        <begin position="1"/>
        <end position="89"/>
    </location>
</feature>
<dbReference type="GO" id="GO:0000049">
    <property type="term" value="F:tRNA binding"/>
    <property type="evidence" value="ECO:0007669"/>
    <property type="project" value="TreeGrafter"/>
</dbReference>
<dbReference type="Gene3D" id="2.60.120.650">
    <property type="entry name" value="Cupin"/>
    <property type="match status" value="1"/>
</dbReference>
<dbReference type="OMA" id="FWKHLPP"/>
<dbReference type="OrthoDB" id="263283at2759"/>
<dbReference type="PROSITE" id="PS51184">
    <property type="entry name" value="JMJC"/>
    <property type="match status" value="1"/>
</dbReference>
<dbReference type="Pfam" id="PF13621">
    <property type="entry name" value="Cupin_8"/>
    <property type="match status" value="1"/>
</dbReference>
<dbReference type="Gene3D" id="6.10.140.1470">
    <property type="match status" value="1"/>
</dbReference>
<dbReference type="GO" id="GO:0031591">
    <property type="term" value="P:wybutosine biosynthetic process"/>
    <property type="evidence" value="ECO:0007669"/>
    <property type="project" value="TreeGrafter"/>
</dbReference>
<proteinExistence type="predicted"/>
<evidence type="ECO:0000313" key="4">
    <source>
        <dbReference type="Proteomes" id="UP000014760"/>
    </source>
</evidence>
<dbReference type="EMBL" id="AMQN01033982">
    <property type="status" value="NOT_ANNOTATED_CDS"/>
    <property type="molecule type" value="Genomic_DNA"/>
</dbReference>
<name>R7T9W1_CAPTE</name>
<dbReference type="EMBL" id="KB312161">
    <property type="protein sequence ID" value="ELT87794.1"/>
    <property type="molecule type" value="Genomic_DNA"/>
</dbReference>